<dbReference type="GO" id="GO:0009088">
    <property type="term" value="P:threonine biosynthetic process"/>
    <property type="evidence" value="ECO:0007669"/>
    <property type="project" value="EnsemblFungi"/>
</dbReference>
<dbReference type="InterPro" id="IPR018042">
    <property type="entry name" value="Aspartate_kinase_CS"/>
</dbReference>
<evidence type="ECO:0000256" key="4">
    <source>
        <dbReference type="ARBA" id="ARBA00022777"/>
    </source>
</evidence>
<dbReference type="InterPro" id="IPR001048">
    <property type="entry name" value="Asp/Glu/Uridylate_kinase"/>
</dbReference>
<dbReference type="OrthoDB" id="4323675at2759"/>
<evidence type="ECO:0000256" key="2">
    <source>
        <dbReference type="ARBA" id="ARBA00022679"/>
    </source>
</evidence>
<dbReference type="FunFam" id="3.40.1160.10:FF:000023">
    <property type="entry name" value="Probable aspartokinase"/>
    <property type="match status" value="1"/>
</dbReference>
<dbReference type="RefSeq" id="XP_013019737.1">
    <property type="nucleotide sequence ID" value="XM_013164283.1"/>
</dbReference>
<protein>
    <recommendedName>
        <fullName evidence="6">Aspartokinase</fullName>
        <ecNumber evidence="6">2.7.2.4</ecNumber>
    </recommendedName>
</protein>
<dbReference type="eggNOG" id="KOG0456">
    <property type="taxonomic scope" value="Eukaryota"/>
</dbReference>
<dbReference type="GeneID" id="25030310"/>
<dbReference type="EC" id="2.7.2.4" evidence="6"/>
<name>S9QXX1_SCHOY</name>
<keyword evidence="2 6" id="KW-0808">Transferase</keyword>
<dbReference type="PANTHER" id="PTHR21499">
    <property type="entry name" value="ASPARTATE KINASE"/>
    <property type="match status" value="1"/>
</dbReference>
<dbReference type="InterPro" id="IPR045865">
    <property type="entry name" value="ACT-like_dom_sf"/>
</dbReference>
<dbReference type="Pfam" id="PF00696">
    <property type="entry name" value="AA_kinase"/>
    <property type="match status" value="1"/>
</dbReference>
<keyword evidence="3" id="KW-0547">Nucleotide-binding</keyword>
<dbReference type="Proteomes" id="UP000016088">
    <property type="component" value="Unassembled WGS sequence"/>
</dbReference>
<sequence length="518" mass="56898">MSNQEKLANNPVNGWVVQKFGGTSIGKFPLKIAVDVAKSYLENKRVVLVCSARSTDTKAEGTTNRLIRAAEQALKQHSTSYDIVTAIEQDHLQAVRDFIGDVEIQERLFKEIRHDCAELEQYLNAIRILTEISPRTRDLVLGMGERLSCRFMAGVLQDQGVDAEYVDMCHILDEHKEWKSLDASFYSYVANQLAANVTVLGNKVPVVTGFFGMVPGSLLSQIGRGYTDFCAALLAVGLAADELQIWKEVDGIFTADPRKVPTARLLPLITPEEAAELTYYGSEVIHPFTMSQVISARIPIRIKNVGNPGAPGTVIFPDTISRHGSATPPHPPKVMPDDLEYESAHKGPTAVTIKDTIMVININSNRKISSHGFLASIFAIFDKYKLAVDLIITSEVHVSMALNQESDEASLQDAFVELRRLGTLDVLHGMAILSLVGKHMRNAVGISGRMFNTLAEAKINIEMISQGASEINISCVIDEKNAVKALNCIHKELLEPSVLPEVPSHASLVVEKPWLYSA</sequence>
<dbReference type="GO" id="GO:0005524">
    <property type="term" value="F:ATP binding"/>
    <property type="evidence" value="ECO:0007669"/>
    <property type="project" value="UniProtKB-KW"/>
</dbReference>
<dbReference type="InterPro" id="IPR002912">
    <property type="entry name" value="ACT_dom"/>
</dbReference>
<keyword evidence="9" id="KW-1185">Reference proteome</keyword>
<keyword evidence="4 6" id="KW-0418">Kinase</keyword>
<dbReference type="AlphaFoldDB" id="S9QXX1"/>
<dbReference type="PANTHER" id="PTHR21499:SF59">
    <property type="entry name" value="ASPARTOKINASE"/>
    <property type="match status" value="1"/>
</dbReference>
<organism evidence="8 9">
    <name type="scientific">Schizosaccharomyces octosporus (strain yFS286)</name>
    <name type="common">Fission yeast</name>
    <name type="synonym">Octosporomyces octosporus</name>
    <dbReference type="NCBI Taxonomy" id="483514"/>
    <lineage>
        <taxon>Eukaryota</taxon>
        <taxon>Fungi</taxon>
        <taxon>Dikarya</taxon>
        <taxon>Ascomycota</taxon>
        <taxon>Taphrinomycotina</taxon>
        <taxon>Schizosaccharomycetes</taxon>
        <taxon>Schizosaccharomycetales</taxon>
        <taxon>Schizosaccharomycetaceae</taxon>
        <taxon>Schizosaccharomyces</taxon>
    </lineage>
</organism>
<evidence type="ECO:0000256" key="6">
    <source>
        <dbReference type="RuleBase" id="RU003448"/>
    </source>
</evidence>
<dbReference type="SUPFAM" id="SSF55021">
    <property type="entry name" value="ACT-like"/>
    <property type="match status" value="2"/>
</dbReference>
<comment type="catalytic activity">
    <reaction evidence="6">
        <text>L-aspartate + ATP = 4-phospho-L-aspartate + ADP</text>
        <dbReference type="Rhea" id="RHEA:23776"/>
        <dbReference type="ChEBI" id="CHEBI:29991"/>
        <dbReference type="ChEBI" id="CHEBI:30616"/>
        <dbReference type="ChEBI" id="CHEBI:57535"/>
        <dbReference type="ChEBI" id="CHEBI:456216"/>
        <dbReference type="EC" id="2.7.2.4"/>
    </reaction>
</comment>
<dbReference type="InterPro" id="IPR036393">
    <property type="entry name" value="AceGlu_kinase-like_sf"/>
</dbReference>
<proteinExistence type="inferred from homology"/>
<feature type="domain" description="ACT" evidence="7">
    <location>
        <begin position="435"/>
        <end position="517"/>
    </location>
</feature>
<gene>
    <name evidence="8" type="ORF">SOCG_01328</name>
</gene>
<dbReference type="Gene3D" id="3.40.1160.10">
    <property type="entry name" value="Acetylglutamate kinase-like"/>
    <property type="match status" value="1"/>
</dbReference>
<dbReference type="NCBIfam" id="TIGR00657">
    <property type="entry name" value="asp_kinases"/>
    <property type="match status" value="1"/>
</dbReference>
<evidence type="ECO:0000256" key="1">
    <source>
        <dbReference type="ARBA" id="ARBA00010122"/>
    </source>
</evidence>
<dbReference type="PROSITE" id="PS00324">
    <property type="entry name" value="ASPARTOKINASE"/>
    <property type="match status" value="1"/>
</dbReference>
<evidence type="ECO:0000259" key="7">
    <source>
        <dbReference type="PROSITE" id="PS51671"/>
    </source>
</evidence>
<dbReference type="EMBL" id="KE503208">
    <property type="protein sequence ID" value="EPX71110.1"/>
    <property type="molecule type" value="Genomic_DNA"/>
</dbReference>
<evidence type="ECO:0000256" key="5">
    <source>
        <dbReference type="ARBA" id="ARBA00022840"/>
    </source>
</evidence>
<evidence type="ECO:0000313" key="9">
    <source>
        <dbReference type="Proteomes" id="UP000016088"/>
    </source>
</evidence>
<dbReference type="GO" id="GO:0005829">
    <property type="term" value="C:cytosol"/>
    <property type="evidence" value="ECO:0007669"/>
    <property type="project" value="TreeGrafter"/>
</dbReference>
<keyword evidence="5" id="KW-0067">ATP-binding</keyword>
<evidence type="ECO:0000313" key="8">
    <source>
        <dbReference type="EMBL" id="EPX71110.1"/>
    </source>
</evidence>
<dbReference type="Gene3D" id="3.30.70.260">
    <property type="match status" value="2"/>
</dbReference>
<dbReference type="GO" id="GO:0071266">
    <property type="term" value="P:'de novo' L-methionine biosynthetic process"/>
    <property type="evidence" value="ECO:0007669"/>
    <property type="project" value="EnsemblFungi"/>
</dbReference>
<dbReference type="OMA" id="DNINIMM"/>
<dbReference type="GO" id="GO:0009089">
    <property type="term" value="P:lysine biosynthetic process via diaminopimelate"/>
    <property type="evidence" value="ECO:0007669"/>
    <property type="project" value="TreeGrafter"/>
</dbReference>
<dbReference type="GO" id="GO:0009090">
    <property type="term" value="P:homoserine biosynthetic process"/>
    <property type="evidence" value="ECO:0007669"/>
    <property type="project" value="EnsemblFungi"/>
</dbReference>
<dbReference type="Pfam" id="PF22468">
    <property type="entry name" value="ACT_9"/>
    <property type="match status" value="1"/>
</dbReference>
<dbReference type="PROSITE" id="PS51671">
    <property type="entry name" value="ACT"/>
    <property type="match status" value="1"/>
</dbReference>
<dbReference type="InterPro" id="IPR001341">
    <property type="entry name" value="Asp_kinase"/>
</dbReference>
<dbReference type="HOGENOM" id="CLU_009116_6_4_1"/>
<reference evidence="8 9" key="1">
    <citation type="journal article" date="2011" name="Science">
        <title>Comparative functional genomics of the fission yeasts.</title>
        <authorList>
            <person name="Rhind N."/>
            <person name="Chen Z."/>
            <person name="Yassour M."/>
            <person name="Thompson D.A."/>
            <person name="Haas B.J."/>
            <person name="Habib N."/>
            <person name="Wapinski I."/>
            <person name="Roy S."/>
            <person name="Lin M.F."/>
            <person name="Heiman D.I."/>
            <person name="Young S.K."/>
            <person name="Furuya K."/>
            <person name="Guo Y."/>
            <person name="Pidoux A."/>
            <person name="Chen H.M."/>
            <person name="Robbertse B."/>
            <person name="Goldberg J.M."/>
            <person name="Aoki K."/>
            <person name="Bayne E.H."/>
            <person name="Berlin A.M."/>
            <person name="Desjardins C.A."/>
            <person name="Dobbs E."/>
            <person name="Dukaj L."/>
            <person name="Fan L."/>
            <person name="FitzGerald M.G."/>
            <person name="French C."/>
            <person name="Gujja S."/>
            <person name="Hansen K."/>
            <person name="Keifenheim D."/>
            <person name="Levin J.Z."/>
            <person name="Mosher R.A."/>
            <person name="Mueller C.A."/>
            <person name="Pfiffner J."/>
            <person name="Priest M."/>
            <person name="Russ C."/>
            <person name="Smialowska A."/>
            <person name="Swoboda P."/>
            <person name="Sykes S.M."/>
            <person name="Vaughn M."/>
            <person name="Vengrova S."/>
            <person name="Yoder R."/>
            <person name="Zeng Q."/>
            <person name="Allshire R."/>
            <person name="Baulcombe D."/>
            <person name="Birren B.W."/>
            <person name="Brown W."/>
            <person name="Ekwall K."/>
            <person name="Kellis M."/>
            <person name="Leatherwood J."/>
            <person name="Levin H."/>
            <person name="Margalit H."/>
            <person name="Martienssen R."/>
            <person name="Nieduszynski C.A."/>
            <person name="Spatafora J.W."/>
            <person name="Friedman N."/>
            <person name="Dalgaard J.Z."/>
            <person name="Baumann P."/>
            <person name="Niki H."/>
            <person name="Regev A."/>
            <person name="Nusbaum C."/>
        </authorList>
    </citation>
    <scope>NUCLEOTIDE SEQUENCE [LARGE SCALE GENOMIC DNA]</scope>
    <source>
        <strain evidence="9">yFS286</strain>
    </source>
</reference>
<accession>S9QXX1</accession>
<evidence type="ECO:0000256" key="3">
    <source>
        <dbReference type="ARBA" id="ARBA00022741"/>
    </source>
</evidence>
<dbReference type="VEuPathDB" id="FungiDB:SOCG_01328"/>
<comment type="similarity">
    <text evidence="1 6">Belongs to the aspartokinase family.</text>
</comment>
<dbReference type="SUPFAM" id="SSF53633">
    <property type="entry name" value="Carbamate kinase-like"/>
    <property type="match status" value="1"/>
</dbReference>
<dbReference type="GO" id="GO:0004072">
    <property type="term" value="F:aspartate kinase activity"/>
    <property type="evidence" value="ECO:0007669"/>
    <property type="project" value="UniProtKB-EC"/>
</dbReference>
<dbReference type="InterPro" id="IPR054352">
    <property type="entry name" value="ACT_Aspartokinase"/>
</dbReference>